<organism evidence="2 3">
    <name type="scientific">Aspergillus heteromorphus CBS 117.55</name>
    <dbReference type="NCBI Taxonomy" id="1448321"/>
    <lineage>
        <taxon>Eukaryota</taxon>
        <taxon>Fungi</taxon>
        <taxon>Dikarya</taxon>
        <taxon>Ascomycota</taxon>
        <taxon>Pezizomycotina</taxon>
        <taxon>Eurotiomycetes</taxon>
        <taxon>Eurotiomycetidae</taxon>
        <taxon>Eurotiales</taxon>
        <taxon>Aspergillaceae</taxon>
        <taxon>Aspergillus</taxon>
        <taxon>Aspergillus subgen. Circumdati</taxon>
    </lineage>
</organism>
<dbReference type="Pfam" id="PF20354">
    <property type="entry name" value="DUF6649"/>
    <property type="match status" value="1"/>
</dbReference>
<dbReference type="RefSeq" id="XP_025394324.1">
    <property type="nucleotide sequence ID" value="XM_025544467.1"/>
</dbReference>
<dbReference type="GeneID" id="37066704"/>
<dbReference type="STRING" id="1448321.A0A317UUG3"/>
<dbReference type="AlphaFoldDB" id="A0A317UUG3"/>
<evidence type="ECO:0000313" key="3">
    <source>
        <dbReference type="Proteomes" id="UP000247233"/>
    </source>
</evidence>
<evidence type="ECO:0000256" key="1">
    <source>
        <dbReference type="SAM" id="MobiDB-lite"/>
    </source>
</evidence>
<reference evidence="2 3" key="1">
    <citation type="submission" date="2016-12" db="EMBL/GenBank/DDBJ databases">
        <title>The genomes of Aspergillus section Nigri reveals drivers in fungal speciation.</title>
        <authorList>
            <consortium name="DOE Joint Genome Institute"/>
            <person name="Vesth T.C."/>
            <person name="Nybo J."/>
            <person name="Theobald S."/>
            <person name="Brandl J."/>
            <person name="Frisvad J.C."/>
            <person name="Nielsen K.F."/>
            <person name="Lyhne E.K."/>
            <person name="Kogle M.E."/>
            <person name="Kuo A."/>
            <person name="Riley R."/>
            <person name="Clum A."/>
            <person name="Nolan M."/>
            <person name="Lipzen A."/>
            <person name="Salamov A."/>
            <person name="Henrissat B."/>
            <person name="Wiebenga A."/>
            <person name="De Vries R.P."/>
            <person name="Grigoriev I.V."/>
            <person name="Mortensen U.H."/>
            <person name="Andersen M.R."/>
            <person name="Baker S.E."/>
        </authorList>
    </citation>
    <scope>NUCLEOTIDE SEQUENCE [LARGE SCALE GENOMIC DNA]</scope>
    <source>
        <strain evidence="2 3">CBS 117.55</strain>
    </source>
</reference>
<protein>
    <submittedName>
        <fullName evidence="2">Uncharacterized protein</fullName>
    </submittedName>
</protein>
<dbReference type="VEuPathDB" id="FungiDB:BO70DRAFT_366942"/>
<name>A0A317UUG3_9EURO</name>
<sequence>MAQHTCLEVNRGKKRPAENEPEGDQPLAKRFGQLHINSITSSNMLSNHDSLPASEMMLLDDTKHTVYIHDLAKELANSEPTDYSVEILPGIMDDIVTIPQLLVTRPEPQCKDLVLYTEPSSLLVPRVEGGMQKAVMATREYDGESQYTRCSSLQSRHSYPAVIGDKDTSDMIQGLNNGGGDVMEVDVNC</sequence>
<dbReference type="OrthoDB" id="5345504at2759"/>
<proteinExistence type="predicted"/>
<dbReference type="InterPro" id="IPR046591">
    <property type="entry name" value="DUF6649"/>
</dbReference>
<keyword evidence="3" id="KW-1185">Reference proteome</keyword>
<comment type="caution">
    <text evidence="2">The sequence shown here is derived from an EMBL/GenBank/DDBJ whole genome shotgun (WGS) entry which is preliminary data.</text>
</comment>
<evidence type="ECO:0000313" key="2">
    <source>
        <dbReference type="EMBL" id="PWY64718.1"/>
    </source>
</evidence>
<feature type="region of interest" description="Disordered" evidence="1">
    <location>
        <begin position="1"/>
        <end position="25"/>
    </location>
</feature>
<dbReference type="EMBL" id="MSFL01000058">
    <property type="protein sequence ID" value="PWY64718.1"/>
    <property type="molecule type" value="Genomic_DNA"/>
</dbReference>
<dbReference type="Proteomes" id="UP000247233">
    <property type="component" value="Unassembled WGS sequence"/>
</dbReference>
<gene>
    <name evidence="2" type="ORF">BO70DRAFT_366942</name>
</gene>
<accession>A0A317UUG3</accession>